<dbReference type="RefSeq" id="XP_022257769.1">
    <property type="nucleotide sequence ID" value="XM_022402061.1"/>
</dbReference>
<sequence length="108" mass="12720">MAAIFTRFKKKPSTEEILVKLEKDINRTLEYKRTTEQTRKHLIGSLILYSVFLYVIVAVVFYFWYFPNTLLDGLVHSLPLFIFPLLKVRKKFLLLVEKDHISRDGVAS</sequence>
<dbReference type="RefSeq" id="XP_022257766.1">
    <property type="nucleotide sequence ID" value="XM_022402058.1"/>
</dbReference>
<evidence type="ECO:0000313" key="3">
    <source>
        <dbReference type="RefSeq" id="XP_022257766.1"/>
    </source>
</evidence>
<proteinExistence type="predicted"/>
<keyword evidence="1" id="KW-0812">Transmembrane</keyword>
<dbReference type="RefSeq" id="XP_022257767.1">
    <property type="nucleotide sequence ID" value="XM_022402059.1"/>
</dbReference>
<organism evidence="2 3">
    <name type="scientific">Limulus polyphemus</name>
    <name type="common">Atlantic horseshoe crab</name>
    <dbReference type="NCBI Taxonomy" id="6850"/>
    <lineage>
        <taxon>Eukaryota</taxon>
        <taxon>Metazoa</taxon>
        <taxon>Ecdysozoa</taxon>
        <taxon>Arthropoda</taxon>
        <taxon>Chelicerata</taxon>
        <taxon>Merostomata</taxon>
        <taxon>Xiphosura</taxon>
        <taxon>Limulidae</taxon>
        <taxon>Limulus</taxon>
    </lineage>
</organism>
<dbReference type="Proteomes" id="UP000694941">
    <property type="component" value="Unplaced"/>
</dbReference>
<protein>
    <submittedName>
        <fullName evidence="3 4">Protein lunapark-like</fullName>
    </submittedName>
</protein>
<keyword evidence="1" id="KW-1133">Transmembrane helix</keyword>
<dbReference type="GeneID" id="106473652"/>
<name>A0ABM1TPG0_LIMPO</name>
<accession>A0ABM1TPG0</accession>
<evidence type="ECO:0000313" key="2">
    <source>
        <dbReference type="Proteomes" id="UP000694941"/>
    </source>
</evidence>
<keyword evidence="2" id="KW-1185">Reference proteome</keyword>
<reference evidence="3 4" key="1">
    <citation type="submission" date="2025-05" db="UniProtKB">
        <authorList>
            <consortium name="RefSeq"/>
        </authorList>
    </citation>
    <scope>IDENTIFICATION</scope>
    <source>
        <tissue evidence="3 4">Muscle</tissue>
    </source>
</reference>
<keyword evidence="1" id="KW-0472">Membrane</keyword>
<evidence type="ECO:0000256" key="1">
    <source>
        <dbReference type="SAM" id="Phobius"/>
    </source>
</evidence>
<gene>
    <name evidence="3 4 5" type="primary">LOC106473652</name>
</gene>
<evidence type="ECO:0000313" key="4">
    <source>
        <dbReference type="RefSeq" id="XP_022257767.1"/>
    </source>
</evidence>
<feature type="transmembrane region" description="Helical" evidence="1">
    <location>
        <begin position="42"/>
        <end position="64"/>
    </location>
</feature>
<evidence type="ECO:0000313" key="5">
    <source>
        <dbReference type="RefSeq" id="XP_022257769.1"/>
    </source>
</evidence>